<feature type="region of interest" description="Disordered" evidence="1">
    <location>
        <begin position="32"/>
        <end position="55"/>
    </location>
</feature>
<dbReference type="PANTHER" id="PTHR33591:SF7">
    <property type="entry name" value="BETA-CAROTENE ISOMERASE D27-LIKE C-TERMINAL DOMAIN-CONTAINING PROTEIN"/>
    <property type="match status" value="1"/>
</dbReference>
<dbReference type="Pfam" id="PF13225">
    <property type="entry name" value="D27-like_C"/>
    <property type="match status" value="1"/>
</dbReference>
<dbReference type="AlphaFoldDB" id="A0A176VH75"/>
<evidence type="ECO:0000256" key="1">
    <source>
        <dbReference type="SAM" id="MobiDB-lite"/>
    </source>
</evidence>
<dbReference type="EMBL" id="LVLJ01003652">
    <property type="protein sequence ID" value="OAE20279.1"/>
    <property type="molecule type" value="Genomic_DNA"/>
</dbReference>
<reference evidence="3" key="1">
    <citation type="submission" date="2016-03" db="EMBL/GenBank/DDBJ databases">
        <title>Mechanisms controlling the formation of the plant cell surface in tip-growing cells are functionally conserved among land plants.</title>
        <authorList>
            <person name="Honkanen S."/>
            <person name="Jones V.A."/>
            <person name="Morieri G."/>
            <person name="Champion C."/>
            <person name="Hetherington A.J."/>
            <person name="Kelly S."/>
            <person name="Saint-Marcoux D."/>
            <person name="Proust H."/>
            <person name="Prescott H."/>
            <person name="Dolan L."/>
        </authorList>
    </citation>
    <scope>NUCLEOTIDE SEQUENCE [LARGE SCALE GENOMIC DNA]</scope>
    <source>
        <tissue evidence="3">Whole gametophyte</tissue>
    </source>
</reference>
<dbReference type="GO" id="GO:0005506">
    <property type="term" value="F:iron ion binding"/>
    <property type="evidence" value="ECO:0007669"/>
    <property type="project" value="InterPro"/>
</dbReference>
<feature type="domain" description="Beta-carotene isomerase D27-like C-terminal" evidence="2">
    <location>
        <begin position="180"/>
        <end position="238"/>
    </location>
</feature>
<organism evidence="3 4">
    <name type="scientific">Marchantia polymorpha subsp. ruderalis</name>
    <dbReference type="NCBI Taxonomy" id="1480154"/>
    <lineage>
        <taxon>Eukaryota</taxon>
        <taxon>Viridiplantae</taxon>
        <taxon>Streptophyta</taxon>
        <taxon>Embryophyta</taxon>
        <taxon>Marchantiophyta</taxon>
        <taxon>Marchantiopsida</taxon>
        <taxon>Marchantiidae</taxon>
        <taxon>Marchantiales</taxon>
        <taxon>Marchantiaceae</taxon>
        <taxon>Marchantia</taxon>
    </lineage>
</organism>
<gene>
    <name evidence="3" type="ORF">AXG93_4010s1160</name>
</gene>
<accession>A0A176VH75</accession>
<dbReference type="InterPro" id="IPR025114">
    <property type="entry name" value="D27-like_C"/>
</dbReference>
<evidence type="ECO:0000313" key="4">
    <source>
        <dbReference type="Proteomes" id="UP000077202"/>
    </source>
</evidence>
<sequence length="374" mass="41425">MATLPLVATDRGSQASCPAFASSVVRSKILDRGNGGISMPPRRAPGGSRLDSQATDAACDRFPAESEKGDRALWQQSLSLEEGLDRVSGFMAGPCIHRWLSQGVWSCRRVAGQSSRSWEEGYLGMVEVSHALMRGRTAAEQQAAVLQGFPRVPDWFRKVFPYSDWGAELNARITPLFFEWLVGPCQVAEVQIGDKLLRSEVQIEKCRYLETSGCTGMCVNLCKVPTQYFFTSELGRALGFDVTADRVIDASGNVSWRLPNLDQSPSTPRKSGDVKSRGFYFVGTTDVDLKPLDNTDVHEDWEHSPVWSGKRDVLSLEGLLLSVGDENNRRSPRLRPLPQSTNSGAFQAHIWTFARVTHCHQPFSLPELIILILP</sequence>
<dbReference type="InterPro" id="IPR038938">
    <property type="entry name" value="D27-like"/>
</dbReference>
<protein>
    <recommendedName>
        <fullName evidence="2">Beta-carotene isomerase D27-like C-terminal domain-containing protein</fullName>
    </recommendedName>
</protein>
<name>A0A176VH75_MARPO</name>
<dbReference type="PANTHER" id="PTHR33591">
    <property type="entry name" value="BETA-CAROTENE ISOMERASE D27"/>
    <property type="match status" value="1"/>
</dbReference>
<evidence type="ECO:0000259" key="2">
    <source>
        <dbReference type="Pfam" id="PF13225"/>
    </source>
</evidence>
<dbReference type="Proteomes" id="UP000077202">
    <property type="component" value="Unassembled WGS sequence"/>
</dbReference>
<comment type="caution">
    <text evidence="3">The sequence shown here is derived from an EMBL/GenBank/DDBJ whole genome shotgun (WGS) entry which is preliminary data.</text>
</comment>
<proteinExistence type="predicted"/>
<evidence type="ECO:0000313" key="3">
    <source>
        <dbReference type="EMBL" id="OAE20279.1"/>
    </source>
</evidence>
<keyword evidence="4" id="KW-1185">Reference proteome</keyword>